<reference evidence="1" key="2">
    <citation type="journal article" date="2015" name="Data Brief">
        <title>Shoot transcriptome of the giant reed, Arundo donax.</title>
        <authorList>
            <person name="Barrero R.A."/>
            <person name="Guerrero F.D."/>
            <person name="Moolhuijzen P."/>
            <person name="Goolsby J.A."/>
            <person name="Tidwell J."/>
            <person name="Bellgard S.E."/>
            <person name="Bellgard M.I."/>
        </authorList>
    </citation>
    <scope>NUCLEOTIDE SEQUENCE</scope>
    <source>
        <tissue evidence="1">Shoot tissue taken approximately 20 cm above the soil surface</tissue>
    </source>
</reference>
<proteinExistence type="predicted"/>
<organism evidence="1">
    <name type="scientific">Arundo donax</name>
    <name type="common">Giant reed</name>
    <name type="synonym">Donax arundinaceus</name>
    <dbReference type="NCBI Taxonomy" id="35708"/>
    <lineage>
        <taxon>Eukaryota</taxon>
        <taxon>Viridiplantae</taxon>
        <taxon>Streptophyta</taxon>
        <taxon>Embryophyta</taxon>
        <taxon>Tracheophyta</taxon>
        <taxon>Spermatophyta</taxon>
        <taxon>Magnoliopsida</taxon>
        <taxon>Liliopsida</taxon>
        <taxon>Poales</taxon>
        <taxon>Poaceae</taxon>
        <taxon>PACMAD clade</taxon>
        <taxon>Arundinoideae</taxon>
        <taxon>Arundineae</taxon>
        <taxon>Arundo</taxon>
    </lineage>
</organism>
<protein>
    <submittedName>
        <fullName evidence="1">Uncharacterized protein</fullName>
    </submittedName>
</protein>
<evidence type="ECO:0000313" key="1">
    <source>
        <dbReference type="EMBL" id="JAE26365.1"/>
    </source>
</evidence>
<sequence>MAHGAGAGPPPLLCPWDVSRAKVHRWGWR</sequence>
<dbReference type="AlphaFoldDB" id="A0A0A9GMJ8"/>
<reference evidence="1" key="1">
    <citation type="submission" date="2014-09" db="EMBL/GenBank/DDBJ databases">
        <authorList>
            <person name="Magalhaes I.L.F."/>
            <person name="Oliveira U."/>
            <person name="Santos F.R."/>
            <person name="Vidigal T.H.D.A."/>
            <person name="Brescovit A.D."/>
            <person name="Santos A.J."/>
        </authorList>
    </citation>
    <scope>NUCLEOTIDE SEQUENCE</scope>
    <source>
        <tissue evidence="1">Shoot tissue taken approximately 20 cm above the soil surface</tissue>
    </source>
</reference>
<name>A0A0A9GMJ8_ARUDO</name>
<dbReference type="EMBL" id="GBRH01171531">
    <property type="protein sequence ID" value="JAE26365.1"/>
    <property type="molecule type" value="Transcribed_RNA"/>
</dbReference>
<accession>A0A0A9GMJ8</accession>